<evidence type="ECO:0000313" key="2">
    <source>
        <dbReference type="EMBL" id="EWM53265.1"/>
    </source>
</evidence>
<accession>W7UX59</accession>
<gene>
    <name evidence="2" type="ORF">RF007C_09845</name>
</gene>
<proteinExistence type="predicted"/>
<dbReference type="Proteomes" id="UP000019365">
    <property type="component" value="Unassembled WGS sequence"/>
</dbReference>
<reference evidence="2 3" key="1">
    <citation type="journal article" date="2014" name="PLoS ONE">
        <title>Rumen cellulosomics: divergent fiber-degrading strategies revealed by comparative genome-wide analysis of six ruminococcal strains.</title>
        <authorList>
            <person name="Dassa B."/>
            <person name="Borovok I."/>
            <person name="Ruimy-Israeli V."/>
            <person name="Lamed R."/>
            <person name="Flint H.J."/>
            <person name="Duncan S.H."/>
            <person name="Henrissat B."/>
            <person name="Coutinho P."/>
            <person name="Morrison M."/>
            <person name="Mosoni P."/>
            <person name="Yeoman C.J."/>
            <person name="White B.A."/>
            <person name="Bayer E.A."/>
        </authorList>
    </citation>
    <scope>NUCLEOTIDE SEQUENCE [LARGE SCALE GENOMIC DNA]</scope>
    <source>
        <strain evidence="2 3">007c</strain>
    </source>
</reference>
<dbReference type="RefSeq" id="WP_019680232.1">
    <property type="nucleotide sequence ID" value="NZ_ATAX01000026.1"/>
</dbReference>
<keyword evidence="3" id="KW-1185">Reference proteome</keyword>
<feature type="transmembrane region" description="Helical" evidence="1">
    <location>
        <begin position="112"/>
        <end position="139"/>
    </location>
</feature>
<feature type="transmembrane region" description="Helical" evidence="1">
    <location>
        <begin position="46"/>
        <end position="72"/>
    </location>
</feature>
<protein>
    <submittedName>
        <fullName evidence="2">Uncharacterized protein</fullName>
    </submittedName>
</protein>
<dbReference type="EMBL" id="ATAX01000026">
    <property type="protein sequence ID" value="EWM53265.1"/>
    <property type="molecule type" value="Genomic_DNA"/>
</dbReference>
<evidence type="ECO:0000256" key="1">
    <source>
        <dbReference type="SAM" id="Phobius"/>
    </source>
</evidence>
<dbReference type="OrthoDB" id="1819642at2"/>
<feature type="transmembrane region" description="Helical" evidence="1">
    <location>
        <begin position="84"/>
        <end position="105"/>
    </location>
</feature>
<sequence length="198" mass="22700">MEYRYITQDIIDAGSVNVTDPAVYDEAREYNINATRNYVRRRRNHIFIVIWFAVQPLIIFLFLFFMAGFLQLSQTNSGTTTSNARILVGVAGLVACLVIYGYFVVLRRQRTALFMFLATLPLLLAAPLLAFIPVMNFFIGHWYNSWEKRLSKEPGYPGFSQLAVTTIDSDANTVEEVTFDSIRERAVKTHRHDGTFLK</sequence>
<comment type="caution">
    <text evidence="2">The sequence shown here is derived from an EMBL/GenBank/DDBJ whole genome shotgun (WGS) entry which is preliminary data.</text>
</comment>
<dbReference type="AlphaFoldDB" id="W7UX59"/>
<keyword evidence="1" id="KW-1133">Transmembrane helix</keyword>
<dbReference type="PATRIC" id="fig|1341157.4.peg.2034"/>
<keyword evidence="1" id="KW-0472">Membrane</keyword>
<organism evidence="2 3">
    <name type="scientific">Ruminococcus flavefaciens 007c</name>
    <dbReference type="NCBI Taxonomy" id="1341157"/>
    <lineage>
        <taxon>Bacteria</taxon>
        <taxon>Bacillati</taxon>
        <taxon>Bacillota</taxon>
        <taxon>Clostridia</taxon>
        <taxon>Eubacteriales</taxon>
        <taxon>Oscillospiraceae</taxon>
        <taxon>Ruminococcus</taxon>
    </lineage>
</organism>
<keyword evidence="1" id="KW-0812">Transmembrane</keyword>
<evidence type="ECO:0000313" key="3">
    <source>
        <dbReference type="Proteomes" id="UP000019365"/>
    </source>
</evidence>
<name>W7UX59_RUMFL</name>